<name>A0A8F5GVJ2_9CREN</name>
<evidence type="ECO:0000256" key="1">
    <source>
        <dbReference type="SAM" id="Phobius"/>
    </source>
</evidence>
<feature type="transmembrane region" description="Helical" evidence="1">
    <location>
        <begin position="7"/>
        <end position="29"/>
    </location>
</feature>
<proteinExistence type="predicted"/>
<organism evidence="2 3">
    <name type="scientific">Saccharolobus shibatae</name>
    <dbReference type="NCBI Taxonomy" id="2286"/>
    <lineage>
        <taxon>Archaea</taxon>
        <taxon>Thermoproteota</taxon>
        <taxon>Thermoprotei</taxon>
        <taxon>Sulfolobales</taxon>
        <taxon>Sulfolobaceae</taxon>
        <taxon>Saccharolobus</taxon>
    </lineage>
</organism>
<evidence type="ECO:0000313" key="2">
    <source>
        <dbReference type="EMBL" id="QXJ31006.1"/>
    </source>
</evidence>
<dbReference type="Proteomes" id="UP000693941">
    <property type="component" value="Chromosome"/>
</dbReference>
<dbReference type="GeneID" id="65559188"/>
<dbReference type="InterPro" id="IPR009482">
    <property type="entry name" value="DUF1102"/>
</dbReference>
<dbReference type="Pfam" id="PF06510">
    <property type="entry name" value="DUF1102"/>
    <property type="match status" value="1"/>
</dbReference>
<dbReference type="EMBL" id="CP077715">
    <property type="protein sequence ID" value="QXJ31006.1"/>
    <property type="molecule type" value="Genomic_DNA"/>
</dbReference>
<evidence type="ECO:0000313" key="3">
    <source>
        <dbReference type="Proteomes" id="UP000693941"/>
    </source>
</evidence>
<evidence type="ECO:0008006" key="4">
    <source>
        <dbReference type="Google" id="ProtNLM"/>
    </source>
</evidence>
<reference evidence="2" key="1">
    <citation type="journal article" date="2021" name="Environ. Microbiol.">
        <title>New insights into the diversity and evolution of the archaeal mobilome from three complete genomes of Saccharolobus shibatae.</title>
        <authorList>
            <person name="Medvedeva S."/>
            <person name="Brandt D."/>
            <person name="Cvirkaite-Krupovic V."/>
            <person name="Liu Y."/>
            <person name="Severinov K."/>
            <person name="Ishino S."/>
            <person name="Ishino Y."/>
            <person name="Prangishvili D."/>
            <person name="Kalinowski J."/>
            <person name="Krupovic M."/>
        </authorList>
    </citation>
    <scope>NUCLEOTIDE SEQUENCE</scope>
    <source>
        <strain evidence="2">BEU9</strain>
    </source>
</reference>
<gene>
    <name evidence="2" type="ORF">J5U21_00655</name>
</gene>
<keyword evidence="1" id="KW-1133">Transmembrane helix</keyword>
<protein>
    <recommendedName>
        <fullName evidence="4">DUF1102 domain-containing protein</fullName>
    </recommendedName>
</protein>
<dbReference type="RefSeq" id="WP_218261131.1">
    <property type="nucleotide sequence ID" value="NZ_CP077715.1"/>
</dbReference>
<keyword evidence="1" id="KW-0812">Transmembrane</keyword>
<dbReference type="AlphaFoldDB" id="A0A8F5GVJ2"/>
<sequence length="182" mass="18894">MQNPTKALMVGIIAGILLISFVASLTFNYTATRNVSAMIVNDDSANIALVPNDNNLKYTTAGASPQPFVEEVSGNLEVQFGNVAPNSNEILDNAFYVVNNLNTPVTVTITASSTSNGATLYLHSPDQTQKSYWSSTITFTLAAGAEEAISLELITSSSSTPGSGASFTITVQAQGPAPAPSG</sequence>
<accession>A0A8F5GVJ2</accession>
<keyword evidence="1" id="KW-0472">Membrane</keyword>